<organism evidence="2 3">
    <name type="scientific">Prorocentrum cordatum</name>
    <dbReference type="NCBI Taxonomy" id="2364126"/>
    <lineage>
        <taxon>Eukaryota</taxon>
        <taxon>Sar</taxon>
        <taxon>Alveolata</taxon>
        <taxon>Dinophyceae</taxon>
        <taxon>Prorocentrales</taxon>
        <taxon>Prorocentraceae</taxon>
        <taxon>Prorocentrum</taxon>
    </lineage>
</organism>
<protein>
    <submittedName>
        <fullName evidence="2">Uncharacterized protein</fullName>
    </submittedName>
</protein>
<evidence type="ECO:0000313" key="2">
    <source>
        <dbReference type="EMBL" id="CAK0806899.1"/>
    </source>
</evidence>
<dbReference type="EMBL" id="CAUYUJ010003803">
    <property type="protein sequence ID" value="CAK0806899.1"/>
    <property type="molecule type" value="Genomic_DNA"/>
</dbReference>
<comment type="caution">
    <text evidence="2">The sequence shown here is derived from an EMBL/GenBank/DDBJ whole genome shotgun (WGS) entry which is preliminary data.</text>
</comment>
<dbReference type="Proteomes" id="UP001189429">
    <property type="component" value="Unassembled WGS sequence"/>
</dbReference>
<feature type="compositionally biased region" description="Acidic residues" evidence="1">
    <location>
        <begin position="73"/>
        <end position="83"/>
    </location>
</feature>
<evidence type="ECO:0000256" key="1">
    <source>
        <dbReference type="SAM" id="MobiDB-lite"/>
    </source>
</evidence>
<keyword evidence="3" id="KW-1185">Reference proteome</keyword>
<feature type="compositionally biased region" description="Basic and acidic residues" evidence="1">
    <location>
        <begin position="62"/>
        <end position="71"/>
    </location>
</feature>
<name>A0ABN9QNI3_9DINO</name>
<proteinExistence type="predicted"/>
<feature type="non-terminal residue" evidence="2">
    <location>
        <position position="1"/>
    </location>
</feature>
<sequence>ERAEPREPVHERPAADVVAATFQDVMLAELHAVAEGIAQEENMCLRKHQPKMSTWSRTHAGAGREHRRGELLGEMDDELDGPEADSSPHDASIHSCPDVAAQDEPAEDLTGQL</sequence>
<reference evidence="2" key="1">
    <citation type="submission" date="2023-10" db="EMBL/GenBank/DDBJ databases">
        <authorList>
            <person name="Chen Y."/>
            <person name="Shah S."/>
            <person name="Dougan E. K."/>
            <person name="Thang M."/>
            <person name="Chan C."/>
        </authorList>
    </citation>
    <scope>NUCLEOTIDE SEQUENCE [LARGE SCALE GENOMIC DNA]</scope>
</reference>
<evidence type="ECO:0000313" key="3">
    <source>
        <dbReference type="Proteomes" id="UP001189429"/>
    </source>
</evidence>
<gene>
    <name evidence="2" type="ORF">PCOR1329_LOCUS12954</name>
</gene>
<accession>A0ABN9QNI3</accession>
<feature type="region of interest" description="Disordered" evidence="1">
    <location>
        <begin position="49"/>
        <end position="113"/>
    </location>
</feature>